<feature type="transmembrane region" description="Helical" evidence="2">
    <location>
        <begin position="72"/>
        <end position="92"/>
    </location>
</feature>
<organism evidence="3 4">
    <name type="scientific">Starmerella bacillaris</name>
    <name type="common">Yeast</name>
    <name type="synonym">Candida zemplinina</name>
    <dbReference type="NCBI Taxonomy" id="1247836"/>
    <lineage>
        <taxon>Eukaryota</taxon>
        <taxon>Fungi</taxon>
        <taxon>Dikarya</taxon>
        <taxon>Ascomycota</taxon>
        <taxon>Saccharomycotina</taxon>
        <taxon>Dipodascomycetes</taxon>
        <taxon>Dipodascales</taxon>
        <taxon>Trichomonascaceae</taxon>
        <taxon>Starmerella</taxon>
    </lineage>
</organism>
<keyword evidence="2" id="KW-1133">Transmembrane helix</keyword>
<feature type="transmembrane region" description="Helical" evidence="2">
    <location>
        <begin position="358"/>
        <end position="379"/>
    </location>
</feature>
<feature type="transmembrane region" description="Helical" evidence="2">
    <location>
        <begin position="104"/>
        <end position="126"/>
    </location>
</feature>
<keyword evidence="4" id="KW-1185">Reference proteome</keyword>
<name>A0AAV5RIX5_STABA</name>
<feature type="region of interest" description="Disordered" evidence="1">
    <location>
        <begin position="1"/>
        <end position="20"/>
    </location>
</feature>
<evidence type="ECO:0008006" key="5">
    <source>
        <dbReference type="Google" id="ProtNLM"/>
    </source>
</evidence>
<dbReference type="EMBL" id="BTGC01000003">
    <property type="protein sequence ID" value="GMM51057.1"/>
    <property type="molecule type" value="Genomic_DNA"/>
</dbReference>
<feature type="transmembrane region" description="Helical" evidence="2">
    <location>
        <begin position="138"/>
        <end position="160"/>
    </location>
</feature>
<evidence type="ECO:0000313" key="4">
    <source>
        <dbReference type="Proteomes" id="UP001362899"/>
    </source>
</evidence>
<sequence>MESTPLLEGSALPNNSIDPPIDDESFRNESHPFPSEEQKQLTFVGYQATSIEARFSEILSVFLIAIYYDKSLVPITFFSFCILATSTNLEVIFRLMSSLFTSRLKFICFLIFQQKLAMICFALTWIKLQHLETSRLLYQSVGFIILTLSIVWVKCAFTFYQSSFRSDWLQVLTCSHQNLRVQFERIMSVSSIFSQFMLSIFIAFMVQWLPSDKCCRVLIFLAVCGLFIELTMIYKLHSSCYALHLPREHDLHLSKTDIFEYSPMIGVLTTHFTVFSAPNRSLFITRASLSLMYEYIKSKPIPVAVTIGSTFVNVSLVTLGPHVAWFAFRKDVSAPTIALYKLVQGLFSIRPICISQKAFLLCSFGNIAAVLSLVLVQHYQLQSKWYVHLFLVATILSKSGVAGINRISDQFVRTYLADDELHSVFDQNAMWVRTRLELVIHILPLIWSHVDQFVNPLLLTTVLSFIGMAIMISVLASNKLYY</sequence>
<accession>A0AAV5RIX5</accession>
<protein>
    <recommendedName>
        <fullName evidence="5">Solute carrier family 40 protein</fullName>
    </recommendedName>
</protein>
<feature type="transmembrane region" description="Helical" evidence="2">
    <location>
        <begin position="218"/>
        <end position="237"/>
    </location>
</feature>
<evidence type="ECO:0000256" key="2">
    <source>
        <dbReference type="SAM" id="Phobius"/>
    </source>
</evidence>
<reference evidence="3 4" key="1">
    <citation type="journal article" date="2023" name="Elife">
        <title>Identification of key yeast species and microbe-microbe interactions impacting larval growth of Drosophila in the wild.</title>
        <authorList>
            <person name="Mure A."/>
            <person name="Sugiura Y."/>
            <person name="Maeda R."/>
            <person name="Honda K."/>
            <person name="Sakurai N."/>
            <person name="Takahashi Y."/>
            <person name="Watada M."/>
            <person name="Katoh T."/>
            <person name="Gotoh A."/>
            <person name="Gotoh Y."/>
            <person name="Taniguchi I."/>
            <person name="Nakamura K."/>
            <person name="Hayashi T."/>
            <person name="Katayama T."/>
            <person name="Uemura T."/>
            <person name="Hattori Y."/>
        </authorList>
    </citation>
    <scope>NUCLEOTIDE SEQUENCE [LARGE SCALE GENOMIC DNA]</scope>
    <source>
        <strain evidence="3 4">SB-73</strain>
    </source>
</reference>
<evidence type="ECO:0000256" key="1">
    <source>
        <dbReference type="SAM" id="MobiDB-lite"/>
    </source>
</evidence>
<dbReference type="Proteomes" id="UP001362899">
    <property type="component" value="Unassembled WGS sequence"/>
</dbReference>
<gene>
    <name evidence="3" type="ORF">DASB73_020150</name>
</gene>
<keyword evidence="2" id="KW-0812">Transmembrane</keyword>
<comment type="caution">
    <text evidence="3">The sequence shown here is derived from an EMBL/GenBank/DDBJ whole genome shotgun (WGS) entry which is preliminary data.</text>
</comment>
<feature type="transmembrane region" description="Helical" evidence="2">
    <location>
        <begin position="457"/>
        <end position="476"/>
    </location>
</feature>
<feature type="transmembrane region" description="Helical" evidence="2">
    <location>
        <begin position="385"/>
        <end position="404"/>
    </location>
</feature>
<evidence type="ECO:0000313" key="3">
    <source>
        <dbReference type="EMBL" id="GMM51057.1"/>
    </source>
</evidence>
<dbReference type="AlphaFoldDB" id="A0AAV5RIX5"/>
<feature type="transmembrane region" description="Helical" evidence="2">
    <location>
        <begin position="186"/>
        <end position="206"/>
    </location>
</feature>
<proteinExistence type="predicted"/>
<keyword evidence="2" id="KW-0472">Membrane</keyword>